<proteinExistence type="predicted"/>
<dbReference type="HOGENOM" id="CLU_3102217_0_0_10"/>
<gene>
    <name evidence="1" type="ORF">HMPREF1991_02652</name>
</gene>
<accession>A0A069QEH4</accession>
<organism evidence="1 2">
    <name type="scientific">Hoylesella loescheii DSM 19665 = JCM 12249 = ATCC 15930</name>
    <dbReference type="NCBI Taxonomy" id="1122985"/>
    <lineage>
        <taxon>Bacteria</taxon>
        <taxon>Pseudomonadati</taxon>
        <taxon>Bacteroidota</taxon>
        <taxon>Bacteroidia</taxon>
        <taxon>Bacteroidales</taxon>
        <taxon>Prevotellaceae</taxon>
        <taxon>Hoylesella</taxon>
    </lineage>
</organism>
<dbReference type="Proteomes" id="UP000027442">
    <property type="component" value="Unassembled WGS sequence"/>
</dbReference>
<sequence length="51" mass="6004">MIGRGFGVKQHLRFAHYRMTFGVVGREFVVKQRLYFAHYRIAFGVIDVSLE</sequence>
<comment type="caution">
    <text evidence="1">The sequence shown here is derived from an EMBL/GenBank/DDBJ whole genome shotgun (WGS) entry which is preliminary data.</text>
</comment>
<keyword evidence="2" id="KW-1185">Reference proteome</keyword>
<evidence type="ECO:0000313" key="1">
    <source>
        <dbReference type="EMBL" id="KDR51288.1"/>
    </source>
</evidence>
<protein>
    <submittedName>
        <fullName evidence="1">Uncharacterized protein</fullName>
    </submittedName>
</protein>
<name>A0A069QEH4_HOYLO</name>
<reference evidence="1 2" key="1">
    <citation type="submission" date="2013-08" db="EMBL/GenBank/DDBJ databases">
        <authorList>
            <person name="Weinstock G."/>
            <person name="Sodergren E."/>
            <person name="Wylie T."/>
            <person name="Fulton L."/>
            <person name="Fulton R."/>
            <person name="Fronick C."/>
            <person name="O'Laughlin M."/>
            <person name="Godfrey J."/>
            <person name="Miner T."/>
            <person name="Herter B."/>
            <person name="Appelbaum E."/>
            <person name="Cordes M."/>
            <person name="Lek S."/>
            <person name="Wollam A."/>
            <person name="Pepin K.H."/>
            <person name="Palsikar V.B."/>
            <person name="Mitreva M."/>
            <person name="Wilson R.K."/>
        </authorList>
    </citation>
    <scope>NUCLEOTIDE SEQUENCE [LARGE SCALE GENOMIC DNA]</scope>
    <source>
        <strain evidence="1 2">ATCC 15930</strain>
    </source>
</reference>
<evidence type="ECO:0000313" key="2">
    <source>
        <dbReference type="Proteomes" id="UP000027442"/>
    </source>
</evidence>
<dbReference type="EMBL" id="JNGW01000116">
    <property type="protein sequence ID" value="KDR51288.1"/>
    <property type="molecule type" value="Genomic_DNA"/>
</dbReference>
<dbReference type="AlphaFoldDB" id="A0A069QEH4"/>